<evidence type="ECO:0000313" key="8">
    <source>
        <dbReference type="EMBL" id="RXI97893.1"/>
    </source>
</evidence>
<protein>
    <submittedName>
        <fullName evidence="8">Cytochrome d ubiquinol oxidase subunit II</fullName>
    </submittedName>
</protein>
<feature type="transmembrane region" description="Helical" evidence="7">
    <location>
        <begin position="162"/>
        <end position="181"/>
    </location>
</feature>
<feature type="transmembrane region" description="Helical" evidence="7">
    <location>
        <begin position="236"/>
        <end position="253"/>
    </location>
</feature>
<dbReference type="InterPro" id="IPR003317">
    <property type="entry name" value="Cyt-d_oxidase_su2"/>
</dbReference>
<evidence type="ECO:0000256" key="1">
    <source>
        <dbReference type="ARBA" id="ARBA00004651"/>
    </source>
</evidence>
<dbReference type="Proteomes" id="UP000290649">
    <property type="component" value="Unassembled WGS sequence"/>
</dbReference>
<evidence type="ECO:0000256" key="3">
    <source>
        <dbReference type="ARBA" id="ARBA00022475"/>
    </source>
</evidence>
<dbReference type="AlphaFoldDB" id="A0A4Q0VNJ4"/>
<feature type="transmembrane region" description="Helical" evidence="7">
    <location>
        <begin position="84"/>
        <end position="105"/>
    </location>
</feature>
<feature type="transmembrane region" description="Helical" evidence="7">
    <location>
        <begin position="6"/>
        <end position="36"/>
    </location>
</feature>
<sequence length="342" mass="38756">MNEAYIGIMIIWLFLFLYALGGAVDFGTGFWSMYYYEKKDTTAANFANLFLSPSWEVTNVFLVLFVVALVGFFPGAAFAMGSLLIVPVSFVLFLLTIRSAFMVYSYTVRKYVKLLRYVSGITGLLIPALMLSVLPIIIGGFFEVVGDRHYILYNELLTSPTLYAHIGFGLASQLFLSSLFLSDYASEANSMETYEVYRKNAIIFGPIMLSFAVAATLTLIPQAMWMVENMAREWELFALSMFAYTIGYSALWWPSKKGRIGQPRVAFVLIIGQYALASLAYGSAHMPYLVYPYLTIYDALTNLTMFYSLTIGYAIGMAILLPLFIWFWRLFLKDKRYLSSEK</sequence>
<dbReference type="OrthoDB" id="2416742at2"/>
<keyword evidence="3" id="KW-1003">Cell membrane</keyword>
<evidence type="ECO:0000256" key="2">
    <source>
        <dbReference type="ARBA" id="ARBA00007543"/>
    </source>
</evidence>
<feature type="transmembrane region" description="Helical" evidence="7">
    <location>
        <begin position="202"/>
        <end position="224"/>
    </location>
</feature>
<comment type="subcellular location">
    <subcellularLocation>
        <location evidence="1">Cell membrane</location>
        <topology evidence="1">Multi-pass membrane protein</topology>
    </subcellularLocation>
</comment>
<reference evidence="8 9" key="1">
    <citation type="journal article" date="2019" name="Int. J. Syst. Evol. Microbiol.">
        <title>Anaerobacillus alkaliphilus sp. nov., a novel alkaliphilic and moderately halophilic bacterium.</title>
        <authorList>
            <person name="Borsodi A.K."/>
            <person name="Aszalos J.M."/>
            <person name="Bihari P."/>
            <person name="Nagy I."/>
            <person name="Schumann P."/>
            <person name="Sproer C."/>
            <person name="Kovacs A.L."/>
            <person name="Boka K."/>
            <person name="Dobosy P."/>
            <person name="Ovari M."/>
            <person name="Szili-Kovacs T."/>
            <person name="Toth E."/>
        </authorList>
    </citation>
    <scope>NUCLEOTIDE SEQUENCE [LARGE SCALE GENOMIC DNA]</scope>
    <source>
        <strain evidence="8 9">B16-10</strain>
    </source>
</reference>
<dbReference type="GO" id="GO:0005886">
    <property type="term" value="C:plasma membrane"/>
    <property type="evidence" value="ECO:0007669"/>
    <property type="project" value="UniProtKB-SubCell"/>
</dbReference>
<keyword evidence="4 7" id="KW-0812">Transmembrane</keyword>
<evidence type="ECO:0000256" key="5">
    <source>
        <dbReference type="ARBA" id="ARBA00022989"/>
    </source>
</evidence>
<keyword evidence="5 7" id="KW-1133">Transmembrane helix</keyword>
<comment type="caution">
    <text evidence="8">The sequence shown here is derived from an EMBL/GenBank/DDBJ whole genome shotgun (WGS) entry which is preliminary data.</text>
</comment>
<evidence type="ECO:0000313" key="9">
    <source>
        <dbReference type="Proteomes" id="UP000290649"/>
    </source>
</evidence>
<dbReference type="Pfam" id="PF02322">
    <property type="entry name" value="Cyt_bd_oxida_II"/>
    <property type="match status" value="1"/>
</dbReference>
<keyword evidence="9" id="KW-1185">Reference proteome</keyword>
<gene>
    <name evidence="8" type="ORF">DS745_16185</name>
</gene>
<organism evidence="8 9">
    <name type="scientific">Anaerobacillus alkaliphilus</name>
    <dbReference type="NCBI Taxonomy" id="1548597"/>
    <lineage>
        <taxon>Bacteria</taxon>
        <taxon>Bacillati</taxon>
        <taxon>Bacillota</taxon>
        <taxon>Bacilli</taxon>
        <taxon>Bacillales</taxon>
        <taxon>Bacillaceae</taxon>
        <taxon>Anaerobacillus</taxon>
    </lineage>
</organism>
<feature type="transmembrane region" description="Helical" evidence="7">
    <location>
        <begin position="57"/>
        <end position="78"/>
    </location>
</feature>
<dbReference type="RefSeq" id="WP_129079257.1">
    <property type="nucleotide sequence ID" value="NZ_QOUX01000046.1"/>
</dbReference>
<proteinExistence type="inferred from homology"/>
<name>A0A4Q0VNJ4_9BACI</name>
<keyword evidence="6 7" id="KW-0472">Membrane</keyword>
<evidence type="ECO:0000256" key="7">
    <source>
        <dbReference type="SAM" id="Phobius"/>
    </source>
</evidence>
<feature type="transmembrane region" description="Helical" evidence="7">
    <location>
        <begin position="117"/>
        <end position="142"/>
    </location>
</feature>
<feature type="transmembrane region" description="Helical" evidence="7">
    <location>
        <begin position="265"/>
        <end position="284"/>
    </location>
</feature>
<feature type="transmembrane region" description="Helical" evidence="7">
    <location>
        <begin position="304"/>
        <end position="328"/>
    </location>
</feature>
<accession>A0A4Q0VNJ4</accession>
<evidence type="ECO:0000256" key="4">
    <source>
        <dbReference type="ARBA" id="ARBA00022692"/>
    </source>
</evidence>
<dbReference type="EMBL" id="QOUX01000046">
    <property type="protein sequence ID" value="RXI97893.1"/>
    <property type="molecule type" value="Genomic_DNA"/>
</dbReference>
<comment type="similarity">
    <text evidence="2">Belongs to the cytochrome ubiquinol oxidase subunit 2 family.</text>
</comment>
<evidence type="ECO:0000256" key="6">
    <source>
        <dbReference type="ARBA" id="ARBA00023136"/>
    </source>
</evidence>